<evidence type="ECO:0000313" key="2">
    <source>
        <dbReference type="Proteomes" id="UP000244005"/>
    </source>
</evidence>
<gene>
    <name evidence="1" type="ORF">MARPO_0035s0013</name>
</gene>
<dbReference type="Proteomes" id="UP000244005">
    <property type="component" value="Unassembled WGS sequence"/>
</dbReference>
<proteinExistence type="predicted"/>
<sequence>MSECFLVIETAVLFVDRGSTESRKRACKGQKWSDHSSDRAPMRNLLQSVLSGSSLIAAPGVLPAPVSSHAQDASEHWIERLRILQGDRENEMWSLFRRAPDHHLCFPLEKVLKFGVLLPAGILGRTMHFEIRRNVIITADENLRG</sequence>
<protein>
    <submittedName>
        <fullName evidence="1">Uncharacterized protein</fullName>
    </submittedName>
</protein>
<dbReference type="Gramene" id="Mp6g02280.1">
    <property type="protein sequence ID" value="Mp6g02280.1.cds"/>
    <property type="gene ID" value="Mp6g02280"/>
</dbReference>
<evidence type="ECO:0000313" key="1">
    <source>
        <dbReference type="EMBL" id="PTQ41202.1"/>
    </source>
</evidence>
<dbReference type="EMBL" id="KZ772707">
    <property type="protein sequence ID" value="PTQ41202.1"/>
    <property type="molecule type" value="Genomic_DNA"/>
</dbReference>
<keyword evidence="2" id="KW-1185">Reference proteome</keyword>
<accession>A0A2R6X526</accession>
<reference evidence="2" key="1">
    <citation type="journal article" date="2017" name="Cell">
        <title>Insights into land plant evolution garnered from the Marchantia polymorpha genome.</title>
        <authorList>
            <person name="Bowman J.L."/>
            <person name="Kohchi T."/>
            <person name="Yamato K.T."/>
            <person name="Jenkins J."/>
            <person name="Shu S."/>
            <person name="Ishizaki K."/>
            <person name="Yamaoka S."/>
            <person name="Nishihama R."/>
            <person name="Nakamura Y."/>
            <person name="Berger F."/>
            <person name="Adam C."/>
            <person name="Aki S.S."/>
            <person name="Althoff F."/>
            <person name="Araki T."/>
            <person name="Arteaga-Vazquez M.A."/>
            <person name="Balasubrmanian S."/>
            <person name="Barry K."/>
            <person name="Bauer D."/>
            <person name="Boehm C.R."/>
            <person name="Briginshaw L."/>
            <person name="Caballero-Perez J."/>
            <person name="Catarino B."/>
            <person name="Chen F."/>
            <person name="Chiyoda S."/>
            <person name="Chovatia M."/>
            <person name="Davies K.M."/>
            <person name="Delmans M."/>
            <person name="Demura T."/>
            <person name="Dierschke T."/>
            <person name="Dolan L."/>
            <person name="Dorantes-Acosta A.E."/>
            <person name="Eklund D.M."/>
            <person name="Florent S.N."/>
            <person name="Flores-Sandoval E."/>
            <person name="Fujiyama A."/>
            <person name="Fukuzawa H."/>
            <person name="Galik B."/>
            <person name="Grimanelli D."/>
            <person name="Grimwood J."/>
            <person name="Grossniklaus U."/>
            <person name="Hamada T."/>
            <person name="Haseloff J."/>
            <person name="Hetherington A.J."/>
            <person name="Higo A."/>
            <person name="Hirakawa Y."/>
            <person name="Hundley H.N."/>
            <person name="Ikeda Y."/>
            <person name="Inoue K."/>
            <person name="Inoue S.I."/>
            <person name="Ishida S."/>
            <person name="Jia Q."/>
            <person name="Kakita M."/>
            <person name="Kanazawa T."/>
            <person name="Kawai Y."/>
            <person name="Kawashima T."/>
            <person name="Kennedy M."/>
            <person name="Kinose K."/>
            <person name="Kinoshita T."/>
            <person name="Kohara Y."/>
            <person name="Koide E."/>
            <person name="Komatsu K."/>
            <person name="Kopischke S."/>
            <person name="Kubo M."/>
            <person name="Kyozuka J."/>
            <person name="Lagercrantz U."/>
            <person name="Lin S.S."/>
            <person name="Lindquist E."/>
            <person name="Lipzen A.M."/>
            <person name="Lu C.W."/>
            <person name="De Luna E."/>
            <person name="Martienssen R.A."/>
            <person name="Minamino N."/>
            <person name="Mizutani M."/>
            <person name="Mizutani M."/>
            <person name="Mochizuki N."/>
            <person name="Monte I."/>
            <person name="Mosher R."/>
            <person name="Nagasaki H."/>
            <person name="Nakagami H."/>
            <person name="Naramoto S."/>
            <person name="Nishitani K."/>
            <person name="Ohtani M."/>
            <person name="Okamoto T."/>
            <person name="Okumura M."/>
            <person name="Phillips J."/>
            <person name="Pollak B."/>
            <person name="Reinders A."/>
            <person name="Rovekamp M."/>
            <person name="Sano R."/>
            <person name="Sawa S."/>
            <person name="Schmid M.W."/>
            <person name="Shirakawa M."/>
            <person name="Solano R."/>
            <person name="Spunde A."/>
            <person name="Suetsugu N."/>
            <person name="Sugano S."/>
            <person name="Sugiyama A."/>
            <person name="Sun R."/>
            <person name="Suzuki Y."/>
            <person name="Takenaka M."/>
            <person name="Takezawa D."/>
            <person name="Tomogane H."/>
            <person name="Tsuzuki M."/>
            <person name="Ueda T."/>
            <person name="Umeda M."/>
            <person name="Ward J.M."/>
            <person name="Watanabe Y."/>
            <person name="Yazaki K."/>
            <person name="Yokoyama R."/>
            <person name="Yoshitake Y."/>
            <person name="Yotsui I."/>
            <person name="Zachgo S."/>
            <person name="Schmutz J."/>
        </authorList>
    </citation>
    <scope>NUCLEOTIDE SEQUENCE [LARGE SCALE GENOMIC DNA]</scope>
    <source>
        <strain evidence="2">Tak-1</strain>
    </source>
</reference>
<organism evidence="1 2">
    <name type="scientific">Marchantia polymorpha</name>
    <name type="common">Common liverwort</name>
    <name type="synonym">Marchantia aquatica</name>
    <dbReference type="NCBI Taxonomy" id="3197"/>
    <lineage>
        <taxon>Eukaryota</taxon>
        <taxon>Viridiplantae</taxon>
        <taxon>Streptophyta</taxon>
        <taxon>Embryophyta</taxon>
        <taxon>Marchantiophyta</taxon>
        <taxon>Marchantiopsida</taxon>
        <taxon>Marchantiidae</taxon>
        <taxon>Marchantiales</taxon>
        <taxon>Marchantiaceae</taxon>
        <taxon>Marchantia</taxon>
    </lineage>
</organism>
<dbReference type="AlphaFoldDB" id="A0A2R6X526"/>
<name>A0A2R6X526_MARPO</name>